<dbReference type="NCBIfam" id="TIGR02151">
    <property type="entry name" value="IPP_isom_2"/>
    <property type="match status" value="1"/>
</dbReference>
<reference evidence="1 2" key="2">
    <citation type="journal article" date="2019" name="Int. J. Syst. Evol. Microbiol.">
        <title>Anaerobacillus isosaccharinicus sp. nov., an alkaliphilic bacterium which degrades isosaccharinic acid.</title>
        <authorList>
            <person name="Bassil N.M."/>
            <person name="Lloyd J.R."/>
        </authorList>
    </citation>
    <scope>NUCLEOTIDE SEQUENCE [LARGE SCALE GENOMIC DNA]</scope>
    <source>
        <strain evidence="1 2">NB2006</strain>
    </source>
</reference>
<dbReference type="PIRSF" id="PIRSF003314">
    <property type="entry name" value="IPP_isomerase"/>
    <property type="match status" value="1"/>
</dbReference>
<dbReference type="EC" id="5.3.3.2" evidence="1"/>
<dbReference type="GO" id="GO:0070402">
    <property type="term" value="F:NADPH binding"/>
    <property type="evidence" value="ECO:0007669"/>
    <property type="project" value="UniProtKB-UniRule"/>
</dbReference>
<gene>
    <name evidence="1" type="primary">fni</name>
    <name evidence="1" type="ORF">AWH56_024985</name>
</gene>
<accession>A0A7S7RBH0</accession>
<dbReference type="Gene3D" id="3.20.20.70">
    <property type="entry name" value="Aldolase class I"/>
    <property type="match status" value="1"/>
</dbReference>
<dbReference type="KEGG" id="aia:AWH56_024985"/>
<dbReference type="InterPro" id="IPR011179">
    <property type="entry name" value="IPdP_isomerase"/>
</dbReference>
<dbReference type="SMART" id="SM01240">
    <property type="entry name" value="IMPDH"/>
    <property type="match status" value="1"/>
</dbReference>
<reference evidence="1 2" key="1">
    <citation type="journal article" date="2017" name="Genome Announc.">
        <title>Draft Genome Sequences of Four Alkaliphilic Bacteria Belonging to the Anaerobacillus Genus.</title>
        <authorList>
            <person name="Bassil N.M."/>
            <person name="Lloyd J.R."/>
        </authorList>
    </citation>
    <scope>NUCLEOTIDE SEQUENCE [LARGE SCALE GENOMIC DNA]</scope>
    <source>
        <strain evidence="1 2">NB2006</strain>
    </source>
</reference>
<dbReference type="InterPro" id="IPR000262">
    <property type="entry name" value="FMN-dep_DH"/>
</dbReference>
<dbReference type="GO" id="GO:0005737">
    <property type="term" value="C:cytoplasm"/>
    <property type="evidence" value="ECO:0007669"/>
    <property type="project" value="UniProtKB-SubCell"/>
</dbReference>
<evidence type="ECO:0000313" key="1">
    <source>
        <dbReference type="EMBL" id="QOY35868.2"/>
    </source>
</evidence>
<dbReference type="PANTHER" id="PTHR43665">
    <property type="entry name" value="ISOPENTENYL-DIPHOSPHATE DELTA-ISOMERASE"/>
    <property type="match status" value="1"/>
</dbReference>
<dbReference type="OrthoDB" id="9795032at2"/>
<dbReference type="GO" id="GO:0010181">
    <property type="term" value="F:FMN binding"/>
    <property type="evidence" value="ECO:0007669"/>
    <property type="project" value="UniProtKB-UniRule"/>
</dbReference>
<dbReference type="CDD" id="cd02811">
    <property type="entry name" value="IDI-2_FMN"/>
    <property type="match status" value="1"/>
</dbReference>
<protein>
    <submittedName>
        <fullName evidence="1">Type 2 isopentenyl-diphosphate Delta-isomerase</fullName>
        <ecNumber evidence="1">5.3.3.2</ecNumber>
    </submittedName>
</protein>
<dbReference type="PANTHER" id="PTHR43665:SF1">
    <property type="entry name" value="ISOPENTENYL-DIPHOSPHATE DELTA-ISOMERASE"/>
    <property type="match status" value="1"/>
</dbReference>
<dbReference type="Proteomes" id="UP000180175">
    <property type="component" value="Chromosome"/>
</dbReference>
<dbReference type="InterPro" id="IPR013785">
    <property type="entry name" value="Aldolase_TIM"/>
</dbReference>
<dbReference type="HAMAP" id="MF_00354">
    <property type="entry name" value="Idi_2"/>
    <property type="match status" value="1"/>
</dbReference>
<dbReference type="Pfam" id="PF01070">
    <property type="entry name" value="FMN_dh"/>
    <property type="match status" value="1"/>
</dbReference>
<organism evidence="1 2">
    <name type="scientific">Anaerobacillus isosaccharinicus</name>
    <dbReference type="NCBI Taxonomy" id="1532552"/>
    <lineage>
        <taxon>Bacteria</taxon>
        <taxon>Bacillati</taxon>
        <taxon>Bacillota</taxon>
        <taxon>Bacilli</taxon>
        <taxon>Bacillales</taxon>
        <taxon>Bacillaceae</taxon>
        <taxon>Anaerobacillus</taxon>
    </lineage>
</organism>
<dbReference type="EMBL" id="CP063356">
    <property type="protein sequence ID" value="QOY35868.2"/>
    <property type="molecule type" value="Genomic_DNA"/>
</dbReference>
<dbReference type="GO" id="GO:0016491">
    <property type="term" value="F:oxidoreductase activity"/>
    <property type="evidence" value="ECO:0007669"/>
    <property type="project" value="InterPro"/>
</dbReference>
<dbReference type="GO" id="GO:0008299">
    <property type="term" value="P:isoprenoid biosynthetic process"/>
    <property type="evidence" value="ECO:0007669"/>
    <property type="project" value="UniProtKB-UniRule"/>
</dbReference>
<name>A0A7S7RBH0_9BACI</name>
<proteinExistence type="inferred from homology"/>
<keyword evidence="2" id="KW-1185">Reference proteome</keyword>
<dbReference type="SUPFAM" id="SSF51395">
    <property type="entry name" value="FMN-linked oxidoreductases"/>
    <property type="match status" value="1"/>
</dbReference>
<keyword evidence="1" id="KW-0413">Isomerase</keyword>
<evidence type="ECO:0000313" key="2">
    <source>
        <dbReference type="Proteomes" id="UP000180175"/>
    </source>
</evidence>
<dbReference type="GO" id="GO:0004452">
    <property type="term" value="F:isopentenyl-diphosphate delta-isomerase activity"/>
    <property type="evidence" value="ECO:0007669"/>
    <property type="project" value="UniProtKB-UniRule"/>
</dbReference>
<dbReference type="GO" id="GO:0000287">
    <property type="term" value="F:magnesium ion binding"/>
    <property type="evidence" value="ECO:0007669"/>
    <property type="project" value="UniProtKB-UniRule"/>
</dbReference>
<sequence>MKALERTSRKIEHIDHTLQLSSKERAHHSFDDIQFVHQSLPNIDVDNVVIHTNVGELFLSSPIFINAMTGGGGERTISINRSLAKMAKKFNMAMAVGSQMAAIKDKNERATFEVVREENPSGIVISNLGSEATVAEAKEAVEMVNADALQIHLNVVQEIVMPEGDRHFSGALDRISEIVENLEVPVIVKEVGFGMSKETATKLANVGVNVIDVGGSGGTNFAKIENLRRDHALDLFNDWGIPTAAAICEVKTSQPFLSVIGTGGIRTGLDIAKAISLGCSAVGVAGLFLKDLHQNGSEGLESTVERLHYELKMVMTVLGIKKIDDLRKVPLIISGETFHWLKQRGIPTKNYAQRVYPH</sequence>